<dbReference type="GO" id="GO:0019629">
    <property type="term" value="P:propionate catabolic process, 2-methylcitrate cycle"/>
    <property type="evidence" value="ECO:0007669"/>
    <property type="project" value="InterPro"/>
</dbReference>
<dbReference type="PANTHER" id="PTHR32071">
    <property type="entry name" value="TRANSCRIPTIONAL REGULATORY PROTEIN"/>
    <property type="match status" value="1"/>
</dbReference>
<evidence type="ECO:0000259" key="6">
    <source>
        <dbReference type="PROSITE" id="PS50045"/>
    </source>
</evidence>
<dbReference type="Proteomes" id="UP000286908">
    <property type="component" value="Unassembled WGS sequence"/>
</dbReference>
<dbReference type="PROSITE" id="PS00676">
    <property type="entry name" value="SIGMA54_INTERACT_2"/>
    <property type="match status" value="1"/>
</dbReference>
<dbReference type="Pfam" id="PF02954">
    <property type="entry name" value="HTH_8"/>
    <property type="match status" value="1"/>
</dbReference>
<dbReference type="Gene3D" id="1.10.8.60">
    <property type="match status" value="1"/>
</dbReference>
<dbReference type="PROSITE" id="PS50045">
    <property type="entry name" value="SIGMA54_INTERACT_4"/>
    <property type="match status" value="1"/>
</dbReference>
<dbReference type="Gene3D" id="1.10.10.60">
    <property type="entry name" value="Homeodomain-like"/>
    <property type="match status" value="1"/>
</dbReference>
<dbReference type="InterPro" id="IPR012704">
    <property type="entry name" value="Sig_transdc_resp-reg_PrpR"/>
</dbReference>
<dbReference type="AlphaFoldDB" id="A0A433ZUF0"/>
<keyword evidence="5" id="KW-0804">Transcription</keyword>
<dbReference type="GO" id="GO:0005524">
    <property type="term" value="F:ATP binding"/>
    <property type="evidence" value="ECO:0007669"/>
    <property type="project" value="UniProtKB-KW"/>
</dbReference>
<dbReference type="SUPFAM" id="SSF46689">
    <property type="entry name" value="Homeodomain-like"/>
    <property type="match status" value="1"/>
</dbReference>
<dbReference type="GO" id="GO:0005737">
    <property type="term" value="C:cytoplasm"/>
    <property type="evidence" value="ECO:0007669"/>
    <property type="project" value="InterPro"/>
</dbReference>
<dbReference type="InterPro" id="IPR002078">
    <property type="entry name" value="Sigma_54_int"/>
</dbReference>
<dbReference type="Pfam" id="PF00158">
    <property type="entry name" value="Sigma54_activat"/>
    <property type="match status" value="1"/>
</dbReference>
<feature type="domain" description="Sigma-54 factor interaction" evidence="6">
    <location>
        <begin position="214"/>
        <end position="456"/>
    </location>
</feature>
<organism evidence="7 8">
    <name type="scientific">Morganella morganii</name>
    <name type="common">Proteus morganii</name>
    <dbReference type="NCBI Taxonomy" id="582"/>
    <lineage>
        <taxon>Bacteria</taxon>
        <taxon>Pseudomonadati</taxon>
        <taxon>Pseudomonadota</taxon>
        <taxon>Gammaproteobacteria</taxon>
        <taxon>Enterobacterales</taxon>
        <taxon>Morganellaceae</taxon>
        <taxon>Morganella</taxon>
    </lineage>
</organism>
<reference evidence="7 8" key="1">
    <citation type="submission" date="2017-08" db="EMBL/GenBank/DDBJ databases">
        <title>Draft genome sequence of pheromone producing symbiont Morganella morganii, of the female New Zealand grass grub Costelytra giveni.</title>
        <authorList>
            <person name="Laugraud A."/>
            <person name="Young S.D."/>
            <person name="Hurst M.H."/>
        </authorList>
    </citation>
    <scope>NUCLEOTIDE SEQUENCE [LARGE SCALE GENOMIC DNA]</scope>
    <source>
        <strain evidence="7 8">MMsCG</strain>
    </source>
</reference>
<dbReference type="InterPro" id="IPR002197">
    <property type="entry name" value="HTH_Fis"/>
</dbReference>
<dbReference type="NCBIfam" id="NF011953">
    <property type="entry name" value="PRK15424.1"/>
    <property type="match status" value="1"/>
</dbReference>
<dbReference type="InterPro" id="IPR027417">
    <property type="entry name" value="P-loop_NTPase"/>
</dbReference>
<evidence type="ECO:0000256" key="2">
    <source>
        <dbReference type="ARBA" id="ARBA00022840"/>
    </source>
</evidence>
<dbReference type="FunFam" id="3.40.50.300:FF:000006">
    <property type="entry name" value="DNA-binding transcriptional regulator NtrC"/>
    <property type="match status" value="1"/>
</dbReference>
<evidence type="ECO:0000256" key="4">
    <source>
        <dbReference type="ARBA" id="ARBA00023125"/>
    </source>
</evidence>
<evidence type="ECO:0000313" key="7">
    <source>
        <dbReference type="EMBL" id="RUT65750.1"/>
    </source>
</evidence>
<dbReference type="OrthoDB" id="9804019at2"/>
<dbReference type="InterPro" id="IPR003593">
    <property type="entry name" value="AAA+_ATPase"/>
</dbReference>
<dbReference type="Pfam" id="PF06506">
    <property type="entry name" value="PrpR_N"/>
    <property type="match status" value="1"/>
</dbReference>
<accession>A0A433ZUF0</accession>
<proteinExistence type="predicted"/>
<dbReference type="NCBIfam" id="TIGR02329">
    <property type="entry name" value="propionate_PrpR"/>
    <property type="match status" value="1"/>
</dbReference>
<sequence length="537" mass="59393">MAQSEKPVIWTVSISRLFTLFRDISPEFSARASISAINLGFDAAVEAIRERLKTERCDAIVSAGSNGAYLKQHLPVPVIVAAPGGFDIMQALARARQLSQRIGLIYYRNTFPALDSLAQSFGMQIEQRSYVTAEDARAACHALKADGISVVVGAGLITDIAAECGMTCIFIYSNDAVRRAFTDAIELTRIRDQPQNMPLPVAGSLNVRHTLNDILGTSPVMEQVRETITLFGRSKATVMIQGESGTGKEMAAQAIHHEYTLFHKHKRMKRAAPFVAVNCGAIPESLLEVELFGYEEGAFTGSRRGGRAGLFEAADGGTLFLDEIGEMPVSLQTRLLRVLEDRAIVRIGGYKPITVDVRVICATHNDLDNRVAAGTFRADLFYRLGVLRLQLPALRDRGADILLLTEKLLKLAFAELDLPLHRSHLQQILACSDFFYHYRWPGNARELRNLMERVALYCSAYPDKIITGSLLLKLSPERRTAISPVPLQDLPPEPVNTATATEAVARFWGDRRAAADWLGISRTTLWRRLKQEQNTSS</sequence>
<keyword evidence="1" id="KW-0547">Nucleotide-binding</keyword>
<dbReference type="InterPro" id="IPR025943">
    <property type="entry name" value="Sigma_54_int_dom_ATP-bd_2"/>
</dbReference>
<dbReference type="SUPFAM" id="SSF159800">
    <property type="entry name" value="PrpR receptor domain-like"/>
    <property type="match status" value="1"/>
</dbReference>
<dbReference type="Gene3D" id="3.40.50.2300">
    <property type="match status" value="2"/>
</dbReference>
<dbReference type="InterPro" id="IPR009057">
    <property type="entry name" value="Homeodomain-like_sf"/>
</dbReference>
<evidence type="ECO:0000256" key="1">
    <source>
        <dbReference type="ARBA" id="ARBA00022741"/>
    </source>
</evidence>
<dbReference type="GO" id="GO:0000156">
    <property type="term" value="F:phosphorelay response regulator activity"/>
    <property type="evidence" value="ECO:0007669"/>
    <property type="project" value="InterPro"/>
</dbReference>
<comment type="caution">
    <text evidence="7">The sequence shown here is derived from an EMBL/GenBank/DDBJ whole genome shotgun (WGS) entry which is preliminary data.</text>
</comment>
<dbReference type="GO" id="GO:0006355">
    <property type="term" value="P:regulation of DNA-templated transcription"/>
    <property type="evidence" value="ECO:0007669"/>
    <property type="project" value="InterPro"/>
</dbReference>
<evidence type="ECO:0000313" key="8">
    <source>
        <dbReference type="Proteomes" id="UP000286908"/>
    </source>
</evidence>
<gene>
    <name evidence="7" type="ORF">CKG00_04515</name>
</gene>
<dbReference type="PANTHER" id="PTHR32071:SF81">
    <property type="entry name" value="PROPIONATE CATABOLISM OPERON REGULATORY PROTEIN"/>
    <property type="match status" value="1"/>
</dbReference>
<dbReference type="Pfam" id="PF25601">
    <property type="entry name" value="AAA_lid_14"/>
    <property type="match status" value="1"/>
</dbReference>
<dbReference type="InterPro" id="IPR058031">
    <property type="entry name" value="AAA_lid_NorR"/>
</dbReference>
<keyword evidence="2" id="KW-0067">ATP-binding</keyword>
<evidence type="ECO:0000256" key="3">
    <source>
        <dbReference type="ARBA" id="ARBA00023015"/>
    </source>
</evidence>
<dbReference type="SMART" id="SM00382">
    <property type="entry name" value="AAA"/>
    <property type="match status" value="1"/>
</dbReference>
<keyword evidence="4" id="KW-0238">DNA-binding</keyword>
<keyword evidence="3" id="KW-0805">Transcription regulation</keyword>
<dbReference type="SUPFAM" id="SSF52540">
    <property type="entry name" value="P-loop containing nucleoside triphosphate hydrolases"/>
    <property type="match status" value="1"/>
</dbReference>
<dbReference type="Gene3D" id="3.40.50.300">
    <property type="entry name" value="P-loop containing nucleotide triphosphate hydrolases"/>
    <property type="match status" value="1"/>
</dbReference>
<name>A0A433ZUF0_MORMO</name>
<protein>
    <submittedName>
        <fullName evidence="7">Propionate catabolism operon regulatory protein PrpR</fullName>
    </submittedName>
</protein>
<dbReference type="GO" id="GO:0043565">
    <property type="term" value="F:sequence-specific DNA binding"/>
    <property type="evidence" value="ECO:0007669"/>
    <property type="project" value="InterPro"/>
</dbReference>
<dbReference type="EMBL" id="NRQY01000001">
    <property type="protein sequence ID" value="RUT65750.1"/>
    <property type="molecule type" value="Genomic_DNA"/>
</dbReference>
<dbReference type="CDD" id="cd00009">
    <property type="entry name" value="AAA"/>
    <property type="match status" value="1"/>
</dbReference>
<dbReference type="InterPro" id="IPR010524">
    <property type="entry name" value="Sig_transdc_resp-reg_PrpR_N"/>
</dbReference>
<evidence type="ECO:0000256" key="5">
    <source>
        <dbReference type="ARBA" id="ARBA00023163"/>
    </source>
</evidence>